<dbReference type="EMBL" id="LACB01000280">
    <property type="protein sequence ID" value="KAJ9485202.1"/>
    <property type="molecule type" value="Genomic_DNA"/>
</dbReference>
<keyword evidence="2" id="KW-0274">FAD</keyword>
<evidence type="ECO:0000259" key="5">
    <source>
        <dbReference type="Pfam" id="PF01494"/>
    </source>
</evidence>
<evidence type="ECO:0000256" key="1">
    <source>
        <dbReference type="ARBA" id="ARBA00022630"/>
    </source>
</evidence>
<keyword evidence="7" id="KW-1185">Reference proteome</keyword>
<keyword evidence="4" id="KW-0812">Transmembrane</keyword>
<dbReference type="PANTHER" id="PTHR46720:SF3">
    <property type="entry name" value="FAD-BINDING DOMAIN-CONTAINING PROTEIN-RELATED"/>
    <property type="match status" value="1"/>
</dbReference>
<reference evidence="6" key="1">
    <citation type="submission" date="2015-06" db="EMBL/GenBank/DDBJ databases">
        <authorList>
            <person name="Nguyen H."/>
        </authorList>
    </citation>
    <scope>NUCLEOTIDE SEQUENCE</scope>
    <source>
        <strain evidence="6">DAOM 180753</strain>
    </source>
</reference>
<evidence type="ECO:0000256" key="3">
    <source>
        <dbReference type="ARBA" id="ARBA00023002"/>
    </source>
</evidence>
<keyword evidence="3" id="KW-0560">Oxidoreductase</keyword>
<name>A0AAI9X658_PENTH</name>
<dbReference type="AlphaFoldDB" id="A0AAI9X658"/>
<dbReference type="Gene3D" id="3.50.50.60">
    <property type="entry name" value="FAD/NAD(P)-binding domain"/>
    <property type="match status" value="1"/>
</dbReference>
<comment type="caution">
    <text evidence="6">The sequence shown here is derived from an EMBL/GenBank/DDBJ whole genome shotgun (WGS) entry which is preliminary data.</text>
</comment>
<evidence type="ECO:0000313" key="6">
    <source>
        <dbReference type="EMBL" id="KAJ9485202.1"/>
    </source>
</evidence>
<dbReference type="GO" id="GO:0016491">
    <property type="term" value="F:oxidoreductase activity"/>
    <property type="evidence" value="ECO:0007669"/>
    <property type="project" value="UniProtKB-KW"/>
</dbReference>
<evidence type="ECO:0000256" key="2">
    <source>
        <dbReference type="ARBA" id="ARBA00022827"/>
    </source>
</evidence>
<evidence type="ECO:0000256" key="4">
    <source>
        <dbReference type="SAM" id="Phobius"/>
    </source>
</evidence>
<keyword evidence="4" id="KW-0472">Membrane</keyword>
<dbReference type="InterPro" id="IPR051104">
    <property type="entry name" value="FAD_monoxygenase"/>
</dbReference>
<feature type="domain" description="FAD-binding" evidence="5">
    <location>
        <begin position="7"/>
        <end position="344"/>
    </location>
</feature>
<accession>A0AAI9X658</accession>
<organism evidence="6 7">
    <name type="scientific">Penicillium thymicola</name>
    <dbReference type="NCBI Taxonomy" id="293382"/>
    <lineage>
        <taxon>Eukaryota</taxon>
        <taxon>Fungi</taxon>
        <taxon>Dikarya</taxon>
        <taxon>Ascomycota</taxon>
        <taxon>Pezizomycotina</taxon>
        <taxon>Eurotiomycetes</taxon>
        <taxon>Eurotiomycetidae</taxon>
        <taxon>Eurotiales</taxon>
        <taxon>Aspergillaceae</taxon>
        <taxon>Penicillium</taxon>
    </lineage>
</organism>
<feature type="transmembrane region" description="Helical" evidence="4">
    <location>
        <begin position="6"/>
        <end position="26"/>
    </location>
</feature>
<dbReference type="GO" id="GO:0071949">
    <property type="term" value="F:FAD binding"/>
    <property type="evidence" value="ECO:0007669"/>
    <property type="project" value="InterPro"/>
</dbReference>
<reference evidence="6" key="2">
    <citation type="journal article" date="2016" name="Fungal Biol.">
        <title>Ochratoxin A production by Penicillium thymicola.</title>
        <authorList>
            <person name="Nguyen H.D.T."/>
            <person name="McMullin D.R."/>
            <person name="Ponomareva E."/>
            <person name="Riley R."/>
            <person name="Pomraning K.R."/>
            <person name="Baker S.E."/>
            <person name="Seifert K.A."/>
        </authorList>
    </citation>
    <scope>NUCLEOTIDE SEQUENCE</scope>
    <source>
        <strain evidence="6">DAOM 180753</strain>
    </source>
</reference>
<dbReference type="SUPFAM" id="SSF54373">
    <property type="entry name" value="FAD-linked reductases, C-terminal domain"/>
    <property type="match status" value="1"/>
</dbReference>
<sequence>MNTNTNIDVAIVGGGIVGLVLALGLLRRGFQVKIYEKAREFHEIGAGVAFTANAQRCMELLDPHILEAMRKVANKNPNDHYQYVDGYNHQSDDPADNKEELLFQIYAGDVGFDGCHRAHFLDKLVSLLPSGVVEFQRRFNSYHDPGNGQKLALEFADGSRAEADLVVGCDGIESRVRQTMFGNENPVSHAQYSHKVAYRGLIPMDRAVTALGRDRAFNQCMHMEPRAHILNFPVAMHTMLNVVAFVDDPSDWSIEGKMDVPASRDEVVAAFAGWGPAVRTMVDLLPDELTKWAIFDTYDHPAPSYALGRVCLAGDAAHASSPHHGAGAGFGVEDALALSELLEQARDTLEHNTLINKAEMIAANLQAYSKARHERGQWLVQSSREVCEVYEWAHSATGGEPDKCKQEIEWRAHRIWYFDIEGMLKDAKDDFRRRLEEA</sequence>
<dbReference type="Proteomes" id="UP001227192">
    <property type="component" value="Unassembled WGS sequence"/>
</dbReference>
<dbReference type="SUPFAM" id="SSF51905">
    <property type="entry name" value="FAD/NAD(P)-binding domain"/>
    <property type="match status" value="1"/>
</dbReference>
<proteinExistence type="predicted"/>
<keyword evidence="1" id="KW-0285">Flavoprotein</keyword>
<dbReference type="Pfam" id="PF01494">
    <property type="entry name" value="FAD_binding_3"/>
    <property type="match status" value="1"/>
</dbReference>
<protein>
    <recommendedName>
        <fullName evidence="5">FAD-binding domain-containing protein</fullName>
    </recommendedName>
</protein>
<dbReference type="GO" id="GO:0044550">
    <property type="term" value="P:secondary metabolite biosynthetic process"/>
    <property type="evidence" value="ECO:0007669"/>
    <property type="project" value="UniProtKB-ARBA"/>
</dbReference>
<evidence type="ECO:0000313" key="7">
    <source>
        <dbReference type="Proteomes" id="UP001227192"/>
    </source>
</evidence>
<dbReference type="InterPro" id="IPR036188">
    <property type="entry name" value="FAD/NAD-bd_sf"/>
</dbReference>
<keyword evidence="4" id="KW-1133">Transmembrane helix</keyword>
<dbReference type="InterPro" id="IPR002938">
    <property type="entry name" value="FAD-bd"/>
</dbReference>
<dbReference type="FunFam" id="3.50.50.60:FF:000153">
    <property type="entry name" value="Salicylate hydroxylase, putative"/>
    <property type="match status" value="1"/>
</dbReference>
<dbReference type="PANTHER" id="PTHR46720">
    <property type="entry name" value="HYDROXYLASE, PUTATIVE (AFU_ORTHOLOGUE AFUA_3G01460)-RELATED"/>
    <property type="match status" value="1"/>
</dbReference>
<dbReference type="PRINTS" id="PR00420">
    <property type="entry name" value="RNGMNOXGNASE"/>
</dbReference>
<gene>
    <name evidence="6" type="ORF">VN97_g8156</name>
</gene>